<keyword evidence="2" id="KW-1133">Transmembrane helix</keyword>
<evidence type="ECO:0000313" key="3">
    <source>
        <dbReference type="EMBL" id="MFD0993757.1"/>
    </source>
</evidence>
<feature type="transmembrane region" description="Helical" evidence="2">
    <location>
        <begin position="45"/>
        <end position="62"/>
    </location>
</feature>
<dbReference type="EMBL" id="JBHTJR010000051">
    <property type="protein sequence ID" value="MFD0993757.1"/>
    <property type="molecule type" value="Genomic_DNA"/>
</dbReference>
<comment type="caution">
    <text evidence="3">The sequence shown here is derived from an EMBL/GenBank/DDBJ whole genome shotgun (WGS) entry which is preliminary data.</text>
</comment>
<feature type="compositionally biased region" description="Basic and acidic residues" evidence="1">
    <location>
        <begin position="82"/>
        <end position="91"/>
    </location>
</feature>
<evidence type="ECO:0000256" key="1">
    <source>
        <dbReference type="SAM" id="MobiDB-lite"/>
    </source>
</evidence>
<reference evidence="4" key="1">
    <citation type="journal article" date="2019" name="Int. J. Syst. Evol. Microbiol.">
        <title>The Global Catalogue of Microorganisms (GCM) 10K type strain sequencing project: providing services to taxonomists for standard genome sequencing and annotation.</title>
        <authorList>
            <consortium name="The Broad Institute Genomics Platform"/>
            <consortium name="The Broad Institute Genome Sequencing Center for Infectious Disease"/>
            <person name="Wu L."/>
            <person name="Ma J."/>
        </authorList>
    </citation>
    <scope>NUCLEOTIDE SEQUENCE [LARGE SCALE GENOMIC DNA]</scope>
    <source>
        <strain evidence="4">CCUG 60527</strain>
    </source>
</reference>
<name>A0ABW3JTD0_9FLAO</name>
<keyword evidence="4" id="KW-1185">Reference proteome</keyword>
<evidence type="ECO:0008006" key="5">
    <source>
        <dbReference type="Google" id="ProtNLM"/>
    </source>
</evidence>
<keyword evidence="2" id="KW-0472">Membrane</keyword>
<keyword evidence="2" id="KW-0812">Transmembrane</keyword>
<evidence type="ECO:0000256" key="2">
    <source>
        <dbReference type="SAM" id="Phobius"/>
    </source>
</evidence>
<accession>A0ABW3JTD0</accession>
<dbReference type="RefSeq" id="WP_386108338.1">
    <property type="nucleotide sequence ID" value="NZ_JBHTJR010000051.1"/>
</dbReference>
<sequence>MKHKNEIGLVLKKRLNEHLGSPDEEVWIQIESILKREKRKKIKRLILITFLIISFCLSLFIVNSRPITRKNNNKHEIIVDKKHEENTDKASSKSTFHSSNLNKNSKVKSTKITKNKTKLNKKKSLKNNKKEKVFKIELDPNGFVLQIKNEIEKLHINVQKTNEKDPIEKLIKTSVSINNGINYFNSYSINNSLNNNLANNPNSKKLSYNFGLYINFQLKDIYSIRIGAQYLSLNRNINNININSNSPQLISFREINNLNSEYINSNLEFLFNNDQNISLNETIKYLEVPVEFGYTFYNSEKSNFKILLGYSQLFLRSAEIWGSSPNTNNFFIGELKSVSKTNISINFGVLNKIKLYDNFYLYLELNYKNYLNTYNTKAINSKPFNINFQTGFIFDLK</sequence>
<feature type="region of interest" description="Disordered" evidence="1">
    <location>
        <begin position="82"/>
        <end position="119"/>
    </location>
</feature>
<protein>
    <recommendedName>
        <fullName evidence="5">Outer membrane protein beta-barrel domain-containing protein</fullName>
    </recommendedName>
</protein>
<proteinExistence type="predicted"/>
<organism evidence="3 4">
    <name type="scientific">Tenacibaculum geojense</name>
    <dbReference type="NCBI Taxonomy" id="915352"/>
    <lineage>
        <taxon>Bacteria</taxon>
        <taxon>Pseudomonadati</taxon>
        <taxon>Bacteroidota</taxon>
        <taxon>Flavobacteriia</taxon>
        <taxon>Flavobacteriales</taxon>
        <taxon>Flavobacteriaceae</taxon>
        <taxon>Tenacibaculum</taxon>
    </lineage>
</organism>
<evidence type="ECO:0000313" key="4">
    <source>
        <dbReference type="Proteomes" id="UP001597062"/>
    </source>
</evidence>
<feature type="compositionally biased region" description="Basic residues" evidence="1">
    <location>
        <begin position="105"/>
        <end position="119"/>
    </location>
</feature>
<gene>
    <name evidence="3" type="ORF">ACFQ1U_11120</name>
</gene>
<dbReference type="Proteomes" id="UP001597062">
    <property type="component" value="Unassembled WGS sequence"/>
</dbReference>